<comment type="caution">
    <text evidence="1">The sequence shown here is derived from an EMBL/GenBank/DDBJ whole genome shotgun (WGS) entry which is preliminary data.</text>
</comment>
<dbReference type="EMBL" id="BAAABX010000004">
    <property type="protein sequence ID" value="GAA0386182.1"/>
    <property type="molecule type" value="Genomic_DNA"/>
</dbReference>
<accession>A0ABP3I1M3</accession>
<keyword evidence="2" id="KW-1185">Reference proteome</keyword>
<protein>
    <submittedName>
        <fullName evidence="1">Uncharacterized protein</fullName>
    </submittedName>
</protein>
<dbReference type="Proteomes" id="UP001500879">
    <property type="component" value="Unassembled WGS sequence"/>
</dbReference>
<reference evidence="2" key="1">
    <citation type="journal article" date="2019" name="Int. J. Syst. Evol. Microbiol.">
        <title>The Global Catalogue of Microorganisms (GCM) 10K type strain sequencing project: providing services to taxonomists for standard genome sequencing and annotation.</title>
        <authorList>
            <consortium name="The Broad Institute Genomics Platform"/>
            <consortium name="The Broad Institute Genome Sequencing Center for Infectious Disease"/>
            <person name="Wu L."/>
            <person name="Ma J."/>
        </authorList>
    </citation>
    <scope>NUCLEOTIDE SEQUENCE [LARGE SCALE GENOMIC DNA]</scope>
    <source>
        <strain evidence="2">JCM 4788</strain>
    </source>
</reference>
<evidence type="ECO:0000313" key="1">
    <source>
        <dbReference type="EMBL" id="GAA0386182.1"/>
    </source>
</evidence>
<name>A0ABP3I1M3_9ACTN</name>
<gene>
    <name evidence="1" type="ORF">GCM10010357_03730</name>
</gene>
<proteinExistence type="predicted"/>
<dbReference type="RefSeq" id="WP_344018993.1">
    <property type="nucleotide sequence ID" value="NZ_BAAABX010000004.1"/>
</dbReference>
<evidence type="ECO:0000313" key="2">
    <source>
        <dbReference type="Proteomes" id="UP001500879"/>
    </source>
</evidence>
<sequence length="219" mass="24099">MSNRSISWFHGLTDSVFALGAAARETRLAHQAAQVAMWNVEPARLQYEEGHIRTAGRHIHQVHPHAVALGKIHDLCAAHEQATATLYRSTARMYAYGTAMAVLSIINGQQPRCIEFERDEFGEYATPMGELPDLAEALGAWAGNERLAELRRNVIACVRAAEAAEELALDENLAGHEMARLTEARNHASGLANSSYAYAEQAEKALHFLLINARKNDLS</sequence>
<organism evidence="1 2">
    <name type="scientific">Streptomyces luteireticuli</name>
    <dbReference type="NCBI Taxonomy" id="173858"/>
    <lineage>
        <taxon>Bacteria</taxon>
        <taxon>Bacillati</taxon>
        <taxon>Actinomycetota</taxon>
        <taxon>Actinomycetes</taxon>
        <taxon>Kitasatosporales</taxon>
        <taxon>Streptomycetaceae</taxon>
        <taxon>Streptomyces</taxon>
    </lineage>
</organism>